<accession>A0A1C5K5U2</accession>
<evidence type="ECO:0008006" key="6">
    <source>
        <dbReference type="Google" id="ProtNLM"/>
    </source>
</evidence>
<evidence type="ECO:0000256" key="1">
    <source>
        <dbReference type="SAM" id="MobiDB-lite"/>
    </source>
</evidence>
<feature type="compositionally biased region" description="Basic and acidic residues" evidence="1">
    <location>
        <begin position="548"/>
        <end position="560"/>
    </location>
</feature>
<feature type="transmembrane region" description="Helical" evidence="2">
    <location>
        <begin position="468"/>
        <end position="486"/>
    </location>
</feature>
<feature type="transmembrane region" description="Helical" evidence="2">
    <location>
        <begin position="182"/>
        <end position="200"/>
    </location>
</feature>
<protein>
    <recommendedName>
        <fullName evidence="6">MFS transporter</fullName>
    </recommendedName>
</protein>
<keyword evidence="2" id="KW-1133">Transmembrane helix</keyword>
<keyword evidence="2" id="KW-0812">Transmembrane</keyword>
<feature type="transmembrane region" description="Helical" evidence="2">
    <location>
        <begin position="375"/>
        <end position="391"/>
    </location>
</feature>
<evidence type="ECO:0000313" key="4">
    <source>
        <dbReference type="EMBL" id="SCG78095.1"/>
    </source>
</evidence>
<gene>
    <name evidence="4" type="ORF">GA0070609_5512</name>
</gene>
<keyword evidence="2" id="KW-0472">Membrane</keyword>
<keyword evidence="3" id="KW-0732">Signal</keyword>
<name>A0A1C5K5U2_9ACTN</name>
<feature type="transmembrane region" description="Helical" evidence="2">
    <location>
        <begin position="397"/>
        <end position="422"/>
    </location>
</feature>
<evidence type="ECO:0000256" key="3">
    <source>
        <dbReference type="SAM" id="SignalP"/>
    </source>
</evidence>
<dbReference type="EMBL" id="LT607750">
    <property type="protein sequence ID" value="SCG78095.1"/>
    <property type="molecule type" value="Genomic_DNA"/>
</dbReference>
<feature type="transmembrane region" description="Helical" evidence="2">
    <location>
        <begin position="434"/>
        <end position="456"/>
    </location>
</feature>
<dbReference type="RefSeq" id="WP_088996419.1">
    <property type="nucleotide sequence ID" value="NZ_LT607750.1"/>
</dbReference>
<feature type="compositionally biased region" description="Basic and acidic residues" evidence="1">
    <location>
        <begin position="631"/>
        <end position="645"/>
    </location>
</feature>
<organism evidence="4 5">
    <name type="scientific">Micromonospora echinaurantiaca</name>
    <dbReference type="NCBI Taxonomy" id="47857"/>
    <lineage>
        <taxon>Bacteria</taxon>
        <taxon>Bacillati</taxon>
        <taxon>Actinomycetota</taxon>
        <taxon>Actinomycetes</taxon>
        <taxon>Micromonosporales</taxon>
        <taxon>Micromonosporaceae</taxon>
        <taxon>Micromonospora</taxon>
    </lineage>
</organism>
<sequence>MARARALLLALGILAGATIGWPAVGATPAAAAPAVTAQAAADLCTTPEWQADFRACVAKLKDVSAARADCLEAPTPGTPDAGLAGWFASAPPEKTAGGVTGRYSLYGYAGYSYTTYDVGCAAPVLHPDYKFTTTIANGEFMIATAVIGASNALRERAWDPRSMWGWADPLVEKATKAVYQKVFSVFGIVTLCVVGLYLLWRSRQSDMSNAMTTAGWALLVMVAVTALAAWPVKSANVADGTLITTLGVVHDAVGPQARDVAPGRCIDPNPDRCKDHRPPAVRASDTATESMLYRNWLRGVLGSADSETAKKYGPALYDARSLTWGEAQSIRANPATRQATIAAKQQQWMKVAEQIREEDPEAYEYLQGVRDMDRVGAGFIAVLASLLFAMFDLTASVLVLLGFLIFRWAVIAAPILGTVGLLRPASAGLRRLANAVVAAVFNIAIFGTGAAIYLFAVDLIMSTTTLPGWLQVVLVWLCGVVGWLLLRPYRRITQLGGKDSSEAVSSAGSWHRRFFRDMRTAARLDVSEPGGTAEPTMSRRRPVVAEQTRLRPEARHEDPAHAAGGGGSGGGAGGDRQRPDGRDPAGGATAPEERGSGRPAPRPRRAATWTEPDVPEESPSYVIYRPGTTDRTPDRPAPRIRSEAR</sequence>
<evidence type="ECO:0000256" key="2">
    <source>
        <dbReference type="SAM" id="Phobius"/>
    </source>
</evidence>
<dbReference type="AlphaFoldDB" id="A0A1C5K5U2"/>
<reference evidence="4 5" key="1">
    <citation type="submission" date="2016-06" db="EMBL/GenBank/DDBJ databases">
        <authorList>
            <person name="Kjaerup R.B."/>
            <person name="Dalgaard T.S."/>
            <person name="Juul-Madsen H.R."/>
        </authorList>
    </citation>
    <scope>NUCLEOTIDE SEQUENCE [LARGE SCALE GENOMIC DNA]</scope>
    <source>
        <strain evidence="4 5">DSM 43904</strain>
    </source>
</reference>
<dbReference type="Proteomes" id="UP000198217">
    <property type="component" value="Chromosome I"/>
</dbReference>
<feature type="compositionally biased region" description="Gly residues" evidence="1">
    <location>
        <begin position="563"/>
        <end position="574"/>
    </location>
</feature>
<feature type="compositionally biased region" description="Basic and acidic residues" evidence="1">
    <location>
        <begin position="269"/>
        <end position="278"/>
    </location>
</feature>
<proteinExistence type="predicted"/>
<evidence type="ECO:0000313" key="5">
    <source>
        <dbReference type="Proteomes" id="UP000198217"/>
    </source>
</evidence>
<keyword evidence="5" id="KW-1185">Reference proteome</keyword>
<feature type="chain" id="PRO_5039002518" description="MFS transporter" evidence="3">
    <location>
        <begin position="26"/>
        <end position="645"/>
    </location>
</feature>
<feature type="signal peptide" evidence="3">
    <location>
        <begin position="1"/>
        <end position="25"/>
    </location>
</feature>
<feature type="region of interest" description="Disordered" evidence="1">
    <location>
        <begin position="525"/>
        <end position="645"/>
    </location>
</feature>
<feature type="region of interest" description="Disordered" evidence="1">
    <location>
        <begin position="262"/>
        <end position="281"/>
    </location>
</feature>